<sequence>MTGCISVVIPVWNGESRIAATLDAISLQTAARDQFEVIVVDNGSTDGTADIVRRYPFVTLLSEPQPGSYRARNRGVAVARCEYILFTDGDCIPVPEWIEEAMKEIGKNRDVGIWAGQITMFTEPGATFFSSRYEKLINGFDQKHNAEAGRCVTANWLCRRDTLIALGGFDDAALSSGDIECSGRFVKAGHRIVYAPGMTVGHPTRANLPELARKRRRVVGGRWRLRGISEMGAVKGAVLFARESLSHVKWIIRSDIEAWAKPGVILIVLSLLLTTYYELLRLGSGKSSYRS</sequence>
<organism evidence="2 3">
    <name type="scientific">Paracoccus rhizosphaerae</name>
    <dbReference type="NCBI Taxonomy" id="1133347"/>
    <lineage>
        <taxon>Bacteria</taxon>
        <taxon>Pseudomonadati</taxon>
        <taxon>Pseudomonadota</taxon>
        <taxon>Alphaproteobacteria</taxon>
        <taxon>Rhodobacterales</taxon>
        <taxon>Paracoccaceae</taxon>
        <taxon>Paracoccus</taxon>
    </lineage>
</organism>
<evidence type="ECO:0000313" key="2">
    <source>
        <dbReference type="EMBL" id="MFC0200955.1"/>
    </source>
</evidence>
<keyword evidence="3" id="KW-1185">Reference proteome</keyword>
<dbReference type="Proteomes" id="UP001589795">
    <property type="component" value="Unassembled WGS sequence"/>
</dbReference>
<dbReference type="InterPro" id="IPR029044">
    <property type="entry name" value="Nucleotide-diphossugar_trans"/>
</dbReference>
<gene>
    <name evidence="2" type="ORF">ACFFIZ_11695</name>
</gene>
<protein>
    <submittedName>
        <fullName evidence="2">Glycosyltransferase</fullName>
        <ecNumber evidence="2">2.4.-.-</ecNumber>
    </submittedName>
</protein>
<dbReference type="Gene3D" id="3.90.550.10">
    <property type="entry name" value="Spore Coat Polysaccharide Biosynthesis Protein SpsA, Chain A"/>
    <property type="match status" value="1"/>
</dbReference>
<accession>A0ABV6CJN1</accession>
<dbReference type="EMBL" id="JBHLWQ010000108">
    <property type="protein sequence ID" value="MFC0200955.1"/>
    <property type="molecule type" value="Genomic_DNA"/>
</dbReference>
<dbReference type="RefSeq" id="WP_265508859.1">
    <property type="nucleotide sequence ID" value="NZ_JAOTBE010000126.1"/>
</dbReference>
<reference evidence="2 3" key="1">
    <citation type="submission" date="2024-09" db="EMBL/GenBank/DDBJ databases">
        <authorList>
            <person name="Sun Q."/>
            <person name="Mori K."/>
        </authorList>
    </citation>
    <scope>NUCLEOTIDE SEQUENCE [LARGE SCALE GENOMIC DNA]</scope>
    <source>
        <strain evidence="2 3">CCM 7904</strain>
    </source>
</reference>
<dbReference type="InterPro" id="IPR050834">
    <property type="entry name" value="Glycosyltransf_2"/>
</dbReference>
<evidence type="ECO:0000259" key="1">
    <source>
        <dbReference type="Pfam" id="PF00535"/>
    </source>
</evidence>
<dbReference type="PANTHER" id="PTHR43685:SF2">
    <property type="entry name" value="GLYCOSYLTRANSFERASE 2-LIKE DOMAIN-CONTAINING PROTEIN"/>
    <property type="match status" value="1"/>
</dbReference>
<dbReference type="EC" id="2.4.-.-" evidence="2"/>
<keyword evidence="2" id="KW-0808">Transferase</keyword>
<dbReference type="InterPro" id="IPR001173">
    <property type="entry name" value="Glyco_trans_2-like"/>
</dbReference>
<proteinExistence type="predicted"/>
<keyword evidence="2" id="KW-0328">Glycosyltransferase</keyword>
<dbReference type="PANTHER" id="PTHR43685">
    <property type="entry name" value="GLYCOSYLTRANSFERASE"/>
    <property type="match status" value="1"/>
</dbReference>
<feature type="domain" description="Glycosyltransferase 2-like" evidence="1">
    <location>
        <begin position="6"/>
        <end position="161"/>
    </location>
</feature>
<comment type="caution">
    <text evidence="2">The sequence shown here is derived from an EMBL/GenBank/DDBJ whole genome shotgun (WGS) entry which is preliminary data.</text>
</comment>
<dbReference type="Pfam" id="PF00535">
    <property type="entry name" value="Glycos_transf_2"/>
    <property type="match status" value="1"/>
</dbReference>
<name>A0ABV6CJN1_9RHOB</name>
<dbReference type="SUPFAM" id="SSF53448">
    <property type="entry name" value="Nucleotide-diphospho-sugar transferases"/>
    <property type="match status" value="1"/>
</dbReference>
<dbReference type="CDD" id="cd00761">
    <property type="entry name" value="Glyco_tranf_GTA_type"/>
    <property type="match status" value="1"/>
</dbReference>
<evidence type="ECO:0000313" key="3">
    <source>
        <dbReference type="Proteomes" id="UP001589795"/>
    </source>
</evidence>
<dbReference type="GO" id="GO:0016757">
    <property type="term" value="F:glycosyltransferase activity"/>
    <property type="evidence" value="ECO:0007669"/>
    <property type="project" value="UniProtKB-KW"/>
</dbReference>